<evidence type="ECO:0000256" key="1">
    <source>
        <dbReference type="ARBA" id="ARBA00005598"/>
    </source>
</evidence>
<evidence type="ECO:0000313" key="3">
    <source>
        <dbReference type="Proteomes" id="UP000694388"/>
    </source>
</evidence>
<protein>
    <submittedName>
        <fullName evidence="2">Ndrg family member 3b</fullName>
    </submittedName>
</protein>
<reference evidence="2" key="2">
    <citation type="submission" date="2025-09" db="UniProtKB">
        <authorList>
            <consortium name="Ensembl"/>
        </authorList>
    </citation>
    <scope>IDENTIFICATION</scope>
</reference>
<dbReference type="AlphaFoldDB" id="A0A8C4QF49"/>
<name>A0A8C4QF49_EPTBU</name>
<reference evidence="2" key="1">
    <citation type="submission" date="2025-08" db="UniProtKB">
        <authorList>
            <consortium name="Ensembl"/>
        </authorList>
    </citation>
    <scope>IDENTIFICATION</scope>
</reference>
<dbReference type="GeneTree" id="ENSGT00950000182872"/>
<evidence type="ECO:0000313" key="2">
    <source>
        <dbReference type="Ensembl" id="ENSEBUP00000014548.1"/>
    </source>
</evidence>
<dbReference type="SUPFAM" id="SSF53474">
    <property type="entry name" value="alpha/beta-Hydrolases"/>
    <property type="match status" value="1"/>
</dbReference>
<dbReference type="Proteomes" id="UP000694388">
    <property type="component" value="Unplaced"/>
</dbReference>
<proteinExistence type="inferred from homology"/>
<accession>A0A8C4QF49</accession>
<dbReference type="PANTHER" id="PTHR11034">
    <property type="entry name" value="N-MYC DOWNSTREAM REGULATED"/>
    <property type="match status" value="1"/>
</dbReference>
<keyword evidence="3" id="KW-1185">Reference proteome</keyword>
<dbReference type="Ensembl" id="ENSEBUT00000015124.1">
    <property type="protein sequence ID" value="ENSEBUP00000014548.1"/>
    <property type="gene ID" value="ENSEBUG00000009165.1"/>
</dbReference>
<organism evidence="2 3">
    <name type="scientific">Eptatretus burgeri</name>
    <name type="common">Inshore hagfish</name>
    <dbReference type="NCBI Taxonomy" id="7764"/>
    <lineage>
        <taxon>Eukaryota</taxon>
        <taxon>Metazoa</taxon>
        <taxon>Chordata</taxon>
        <taxon>Craniata</taxon>
        <taxon>Vertebrata</taxon>
        <taxon>Cyclostomata</taxon>
        <taxon>Myxini</taxon>
        <taxon>Myxiniformes</taxon>
        <taxon>Myxinidae</taxon>
        <taxon>Eptatretinae</taxon>
        <taxon>Eptatretus</taxon>
    </lineage>
</organism>
<dbReference type="Pfam" id="PF03096">
    <property type="entry name" value="Ndr"/>
    <property type="match status" value="2"/>
</dbReference>
<dbReference type="Gene3D" id="3.40.50.1820">
    <property type="entry name" value="alpha/beta hydrolase"/>
    <property type="match status" value="1"/>
</dbReference>
<dbReference type="InterPro" id="IPR029058">
    <property type="entry name" value="AB_hydrolase_fold"/>
</dbReference>
<dbReference type="InterPro" id="IPR004142">
    <property type="entry name" value="NDRG"/>
</dbReference>
<sequence>MADTLQEVQLTEAVPLVRKDSAPEHDIDTAYGNLHVTVHGVDKGNRPAIVTYHDIGLNHKTCFDALFADEDMQEIIKHFCIYHIDAPGQYPGAPAFPEGYQYPSMEQLAEMVPTIVYKMYVIHKHILACVRDVLQLHYPSLVEGVVLINIDTSAKGWFDWAASKVTDTPPSPPPPSLSTPLCNNEIAEKQLCNFQVECNSKLDPTKTSLLKVREDLSFPNKLTEAFKYFVQGMGHSKSRNFFIQSCAQNFSRNVKFNETNVKQTY</sequence>
<comment type="similarity">
    <text evidence="1">Belongs to the NDRG family.</text>
</comment>